<dbReference type="EMBL" id="CM047591">
    <property type="protein sequence ID" value="KAI9918506.1"/>
    <property type="molecule type" value="Genomic_DNA"/>
</dbReference>
<organism evidence="1 2">
    <name type="scientific">Peronosclerospora sorghi</name>
    <dbReference type="NCBI Taxonomy" id="230839"/>
    <lineage>
        <taxon>Eukaryota</taxon>
        <taxon>Sar</taxon>
        <taxon>Stramenopiles</taxon>
        <taxon>Oomycota</taxon>
        <taxon>Peronosporomycetes</taxon>
        <taxon>Peronosporales</taxon>
        <taxon>Peronosporaceae</taxon>
        <taxon>Peronosclerospora</taxon>
    </lineage>
</organism>
<accession>A0ACC0WJM8</accession>
<dbReference type="Proteomes" id="UP001163321">
    <property type="component" value="Chromosome 12"/>
</dbReference>
<gene>
    <name evidence="1" type="ORF">PsorP6_011640</name>
</gene>
<evidence type="ECO:0000313" key="2">
    <source>
        <dbReference type="Proteomes" id="UP001163321"/>
    </source>
</evidence>
<comment type="caution">
    <text evidence="1">The sequence shown here is derived from an EMBL/GenBank/DDBJ whole genome shotgun (WGS) entry which is preliminary data.</text>
</comment>
<reference evidence="1 2" key="1">
    <citation type="journal article" date="2022" name="bioRxiv">
        <title>The genome of the oomycete Peronosclerospora sorghi, a cosmopolitan pathogen of maize and sorghum, is inflated with dispersed pseudogenes.</title>
        <authorList>
            <person name="Fletcher K."/>
            <person name="Martin F."/>
            <person name="Isakeit T."/>
            <person name="Cavanaugh K."/>
            <person name="Magill C."/>
            <person name="Michelmore R."/>
        </authorList>
    </citation>
    <scope>NUCLEOTIDE SEQUENCE [LARGE SCALE GENOMIC DNA]</scope>
    <source>
        <strain evidence="1">P6</strain>
    </source>
</reference>
<protein>
    <submittedName>
        <fullName evidence="1">Uncharacterized protein</fullName>
    </submittedName>
</protein>
<keyword evidence="2" id="KW-1185">Reference proteome</keyword>
<proteinExistence type="predicted"/>
<evidence type="ECO:0000313" key="1">
    <source>
        <dbReference type="EMBL" id="KAI9918506.1"/>
    </source>
</evidence>
<name>A0ACC0WJM8_9STRA</name>
<sequence length="283" mass="32189">MMRLKESKSILHQLVSARDFVRGTEKQKESRRKVMDSICDENFVTNLNKSIAILEPIEVGVNAFQNDQISLSMVYKHFALSMPESYENMICLSNEERLAACFMYGDEIGIAYLLDPVIIGDVVLDEHKVQAEDSLLDSISRGISITDVNRKDIEQKKEQLFVGYTKWILKAHQYRTKNDFRFKMLSKGRKTTMQYWLVDGATYPILRDVAVMVTSSEASERGFSAMAFVHSKVRNRLSGEKVKKLFFIKNNAPQLISGQAGVDWGTCDGEDDEVEAEDITSDD</sequence>